<dbReference type="InterPro" id="IPR011006">
    <property type="entry name" value="CheY-like_superfamily"/>
</dbReference>
<keyword evidence="9" id="KW-1185">Reference proteome</keyword>
<dbReference type="Pfam" id="PF00196">
    <property type="entry name" value="GerE"/>
    <property type="match status" value="1"/>
</dbReference>
<evidence type="ECO:0000256" key="2">
    <source>
        <dbReference type="ARBA" id="ARBA00023015"/>
    </source>
</evidence>
<accession>A0ABN2AGF0</accession>
<dbReference type="Pfam" id="PF00072">
    <property type="entry name" value="Response_reg"/>
    <property type="match status" value="1"/>
</dbReference>
<evidence type="ECO:0000256" key="1">
    <source>
        <dbReference type="ARBA" id="ARBA00022553"/>
    </source>
</evidence>
<name>A0ABN2AGF0_9ACTN</name>
<organism evidence="8 9">
    <name type="scientific">Nocardioides humi</name>
    <dbReference type="NCBI Taxonomy" id="449461"/>
    <lineage>
        <taxon>Bacteria</taxon>
        <taxon>Bacillati</taxon>
        <taxon>Actinomycetota</taxon>
        <taxon>Actinomycetes</taxon>
        <taxon>Propionibacteriales</taxon>
        <taxon>Nocardioidaceae</taxon>
        <taxon>Nocardioides</taxon>
    </lineage>
</organism>
<dbReference type="SMART" id="SM00421">
    <property type="entry name" value="HTH_LUXR"/>
    <property type="match status" value="1"/>
</dbReference>
<evidence type="ECO:0000256" key="4">
    <source>
        <dbReference type="ARBA" id="ARBA00023163"/>
    </source>
</evidence>
<keyword evidence="4" id="KW-0804">Transcription</keyword>
<dbReference type="PROSITE" id="PS50043">
    <property type="entry name" value="HTH_LUXR_2"/>
    <property type="match status" value="1"/>
</dbReference>
<dbReference type="InterPro" id="IPR016032">
    <property type="entry name" value="Sig_transdc_resp-reg_C-effctor"/>
</dbReference>
<feature type="modified residue" description="4-aspartylphosphate" evidence="5">
    <location>
        <position position="60"/>
    </location>
</feature>
<dbReference type="SUPFAM" id="SSF46894">
    <property type="entry name" value="C-terminal effector domain of the bipartite response regulators"/>
    <property type="match status" value="1"/>
</dbReference>
<evidence type="ECO:0000313" key="9">
    <source>
        <dbReference type="Proteomes" id="UP001500842"/>
    </source>
</evidence>
<evidence type="ECO:0000259" key="6">
    <source>
        <dbReference type="PROSITE" id="PS50043"/>
    </source>
</evidence>
<feature type="domain" description="HTH luxR-type" evidence="6">
    <location>
        <begin position="150"/>
        <end position="215"/>
    </location>
</feature>
<dbReference type="CDD" id="cd06170">
    <property type="entry name" value="LuxR_C_like"/>
    <property type="match status" value="1"/>
</dbReference>
<dbReference type="PANTHER" id="PTHR43214:SF24">
    <property type="entry name" value="TRANSCRIPTIONAL REGULATORY PROTEIN NARL-RELATED"/>
    <property type="match status" value="1"/>
</dbReference>
<sequence length="228" mass="24013">MTTPATDPIRVVVVDDHPVFRIGMASLLEESGFAVVGQAAGEDEAVEVVGTTAPDVVLMDLDLAGGSGANATREILRRRPETGVLVITMFGDDEALFGAMRAGARGYLVKGADPEEIESAVRAVAAGAVMLGPQVAGRAMDYLTGARSVRGGVFAELTERERDVLELVARGHDNATIARMLVLTTKTVRNYVYAVFTKLDVNDRAALVVKAREAGIGVSRPEGGDPAY</sequence>
<dbReference type="RefSeq" id="WP_141004743.1">
    <property type="nucleotide sequence ID" value="NZ_BAAAOR010000015.1"/>
</dbReference>
<dbReference type="Proteomes" id="UP001500842">
    <property type="component" value="Unassembled WGS sequence"/>
</dbReference>
<evidence type="ECO:0000256" key="3">
    <source>
        <dbReference type="ARBA" id="ARBA00023125"/>
    </source>
</evidence>
<dbReference type="PANTHER" id="PTHR43214">
    <property type="entry name" value="TWO-COMPONENT RESPONSE REGULATOR"/>
    <property type="match status" value="1"/>
</dbReference>
<dbReference type="InterPro" id="IPR058245">
    <property type="entry name" value="NreC/VraR/RcsB-like_REC"/>
</dbReference>
<evidence type="ECO:0000313" key="8">
    <source>
        <dbReference type="EMBL" id="GAA1517988.1"/>
    </source>
</evidence>
<dbReference type="PROSITE" id="PS50110">
    <property type="entry name" value="RESPONSE_REGULATORY"/>
    <property type="match status" value="1"/>
</dbReference>
<dbReference type="InterPro" id="IPR001789">
    <property type="entry name" value="Sig_transdc_resp-reg_receiver"/>
</dbReference>
<dbReference type="CDD" id="cd17535">
    <property type="entry name" value="REC_NarL-like"/>
    <property type="match status" value="1"/>
</dbReference>
<protein>
    <submittedName>
        <fullName evidence="8">Response regulator transcription factor</fullName>
    </submittedName>
</protein>
<keyword evidence="3" id="KW-0238">DNA-binding</keyword>
<dbReference type="InterPro" id="IPR000792">
    <property type="entry name" value="Tscrpt_reg_LuxR_C"/>
</dbReference>
<feature type="domain" description="Response regulatory" evidence="7">
    <location>
        <begin position="10"/>
        <end position="125"/>
    </location>
</feature>
<dbReference type="Gene3D" id="3.40.50.2300">
    <property type="match status" value="1"/>
</dbReference>
<gene>
    <name evidence="8" type="ORF">GCM10009788_22630</name>
</gene>
<keyword evidence="1 5" id="KW-0597">Phosphoprotein</keyword>
<evidence type="ECO:0000256" key="5">
    <source>
        <dbReference type="PROSITE-ProRule" id="PRU00169"/>
    </source>
</evidence>
<dbReference type="PRINTS" id="PR00038">
    <property type="entry name" value="HTHLUXR"/>
</dbReference>
<dbReference type="EMBL" id="BAAAOR010000015">
    <property type="protein sequence ID" value="GAA1517988.1"/>
    <property type="molecule type" value="Genomic_DNA"/>
</dbReference>
<dbReference type="PROSITE" id="PS00622">
    <property type="entry name" value="HTH_LUXR_1"/>
    <property type="match status" value="1"/>
</dbReference>
<proteinExistence type="predicted"/>
<dbReference type="InterPro" id="IPR039420">
    <property type="entry name" value="WalR-like"/>
</dbReference>
<dbReference type="SMART" id="SM00448">
    <property type="entry name" value="REC"/>
    <property type="match status" value="1"/>
</dbReference>
<comment type="caution">
    <text evidence="8">The sequence shown here is derived from an EMBL/GenBank/DDBJ whole genome shotgun (WGS) entry which is preliminary data.</text>
</comment>
<evidence type="ECO:0000259" key="7">
    <source>
        <dbReference type="PROSITE" id="PS50110"/>
    </source>
</evidence>
<reference evidence="8 9" key="1">
    <citation type="journal article" date="2019" name="Int. J. Syst. Evol. Microbiol.">
        <title>The Global Catalogue of Microorganisms (GCM) 10K type strain sequencing project: providing services to taxonomists for standard genome sequencing and annotation.</title>
        <authorList>
            <consortium name="The Broad Institute Genomics Platform"/>
            <consortium name="The Broad Institute Genome Sequencing Center for Infectious Disease"/>
            <person name="Wu L."/>
            <person name="Ma J."/>
        </authorList>
    </citation>
    <scope>NUCLEOTIDE SEQUENCE [LARGE SCALE GENOMIC DNA]</scope>
    <source>
        <strain evidence="8 9">JCM 14942</strain>
    </source>
</reference>
<keyword evidence="2" id="KW-0805">Transcription regulation</keyword>
<dbReference type="SUPFAM" id="SSF52172">
    <property type="entry name" value="CheY-like"/>
    <property type="match status" value="1"/>
</dbReference>